<organism evidence="1 2">
    <name type="scientific">Racocetra persica</name>
    <dbReference type="NCBI Taxonomy" id="160502"/>
    <lineage>
        <taxon>Eukaryota</taxon>
        <taxon>Fungi</taxon>
        <taxon>Fungi incertae sedis</taxon>
        <taxon>Mucoromycota</taxon>
        <taxon>Glomeromycotina</taxon>
        <taxon>Glomeromycetes</taxon>
        <taxon>Diversisporales</taxon>
        <taxon>Gigasporaceae</taxon>
        <taxon>Racocetra</taxon>
    </lineage>
</organism>
<dbReference type="EMBL" id="CAJVQC010151935">
    <property type="protein sequence ID" value="CAG8846582.1"/>
    <property type="molecule type" value="Genomic_DNA"/>
</dbReference>
<gene>
    <name evidence="1" type="ORF">RPERSI_LOCUS34216</name>
</gene>
<proteinExistence type="predicted"/>
<feature type="non-terminal residue" evidence="1">
    <location>
        <position position="1"/>
    </location>
</feature>
<protein>
    <submittedName>
        <fullName evidence="1">36884_t:CDS:1</fullName>
    </submittedName>
</protein>
<evidence type="ECO:0000313" key="2">
    <source>
        <dbReference type="Proteomes" id="UP000789920"/>
    </source>
</evidence>
<feature type="non-terminal residue" evidence="1">
    <location>
        <position position="61"/>
    </location>
</feature>
<keyword evidence="2" id="KW-1185">Reference proteome</keyword>
<sequence>GKHNHLPDASHSEVVKAVTEIIKRASESREKPVRLIQDYISTISNNVQPFMPSQNALREII</sequence>
<comment type="caution">
    <text evidence="1">The sequence shown here is derived from an EMBL/GenBank/DDBJ whole genome shotgun (WGS) entry which is preliminary data.</text>
</comment>
<dbReference type="Proteomes" id="UP000789920">
    <property type="component" value="Unassembled WGS sequence"/>
</dbReference>
<accession>A0ACA9SUX6</accession>
<evidence type="ECO:0000313" key="1">
    <source>
        <dbReference type="EMBL" id="CAG8846582.1"/>
    </source>
</evidence>
<reference evidence="1" key="1">
    <citation type="submission" date="2021-06" db="EMBL/GenBank/DDBJ databases">
        <authorList>
            <person name="Kallberg Y."/>
            <person name="Tangrot J."/>
            <person name="Rosling A."/>
        </authorList>
    </citation>
    <scope>NUCLEOTIDE SEQUENCE</scope>
    <source>
        <strain evidence="1">MA461A</strain>
    </source>
</reference>
<name>A0ACA9SUX6_9GLOM</name>